<accession>A0A9W9END9</accession>
<protein>
    <submittedName>
        <fullName evidence="7">Transcriptional regulator family: Fungal Specific TF</fullName>
    </submittedName>
</protein>
<dbReference type="CDD" id="cd00067">
    <property type="entry name" value="GAL4"/>
    <property type="match status" value="1"/>
</dbReference>
<dbReference type="Pfam" id="PF11951">
    <property type="entry name" value="Fungal_trans_2"/>
    <property type="match status" value="1"/>
</dbReference>
<dbReference type="GO" id="GO:0008270">
    <property type="term" value="F:zinc ion binding"/>
    <property type="evidence" value="ECO:0007669"/>
    <property type="project" value="InterPro"/>
</dbReference>
<comment type="caution">
    <text evidence="7">The sequence shown here is derived from an EMBL/GenBank/DDBJ whole genome shotgun (WGS) entry which is preliminary data.</text>
</comment>
<evidence type="ECO:0000256" key="1">
    <source>
        <dbReference type="ARBA" id="ARBA00023015"/>
    </source>
</evidence>
<dbReference type="InterPro" id="IPR036864">
    <property type="entry name" value="Zn2-C6_fun-type_DNA-bd_sf"/>
</dbReference>
<dbReference type="GO" id="GO:0000981">
    <property type="term" value="F:DNA-binding transcription factor activity, RNA polymerase II-specific"/>
    <property type="evidence" value="ECO:0007669"/>
    <property type="project" value="InterPro"/>
</dbReference>
<dbReference type="EMBL" id="JAPMSZ010000011">
    <property type="protein sequence ID" value="KAJ5084879.1"/>
    <property type="molecule type" value="Genomic_DNA"/>
</dbReference>
<dbReference type="GeneID" id="81399152"/>
<proteinExistence type="predicted"/>
<dbReference type="Proteomes" id="UP001141434">
    <property type="component" value="Unassembled WGS sequence"/>
</dbReference>
<feature type="region of interest" description="Disordered" evidence="5">
    <location>
        <begin position="157"/>
        <end position="202"/>
    </location>
</feature>
<dbReference type="GO" id="GO:0003677">
    <property type="term" value="F:DNA binding"/>
    <property type="evidence" value="ECO:0007669"/>
    <property type="project" value="UniProtKB-KW"/>
</dbReference>
<dbReference type="SMART" id="SM00066">
    <property type="entry name" value="GAL4"/>
    <property type="match status" value="1"/>
</dbReference>
<dbReference type="AlphaFoldDB" id="A0A9W9END9"/>
<evidence type="ECO:0000256" key="3">
    <source>
        <dbReference type="ARBA" id="ARBA00023163"/>
    </source>
</evidence>
<evidence type="ECO:0000313" key="8">
    <source>
        <dbReference type="Proteomes" id="UP001141434"/>
    </source>
</evidence>
<dbReference type="InterPro" id="IPR021858">
    <property type="entry name" value="Fun_TF"/>
</dbReference>
<evidence type="ECO:0000259" key="6">
    <source>
        <dbReference type="PROSITE" id="PS50048"/>
    </source>
</evidence>
<sequence length="608" mass="68516">MLEDPQLVPDSRVRKSASRQSRSCKVCRLRKVKCDRVKPCHACCAHGYPSRCVYDSVPEEEAQPISQAEEIRNLRAEIRDLRARIADRRDDSRDQDLRRLDQLESLFESIRSAPLSVVDSIVREIRSAQGGLKRNAVPVGPWEGREAYETINTSASPSRRHLLAGPDEDFNDVPELDEDGDRGELMSVASGSDSSSSSSSGTISIMSMQRPAVDVFVQRFVDAFAPEVDVKSGRAGALRAAAEVRMFSPLITDAFEAVSVAFFGRSVQDKQIEASGFRLYPRVLRGLQDALMDPERCKAESTLVTVILLLAFESVERTTQRGVAAHVRGAVRLIEHRGPENHMYGVEHLLFTELRPYWIGGAMAVRQPSFLAREEWKTIPWSAGTTTKDILHHLLDLATEVPGLLAQSDSFKRANRASIMSAQEMAVKQTALWNQISELTAFFHQWRRDWVDTYPDGPSQEVEQTSDQEFPVFQQRDFRTGAAFPPTKFSYPNLLLAQTMCLYYAFRLVLSSIDTRPQDRVTPIEQYELACGICRSLEFYIMTAPGNMINRLAFPTRVAWEAFPDDGPERKFMIEVLQLVERRHSLGLWGSAAMEELSTQADSQMSRE</sequence>
<keyword evidence="4" id="KW-0539">Nucleus</keyword>
<dbReference type="Pfam" id="PF00172">
    <property type="entry name" value="Zn_clus"/>
    <property type="match status" value="1"/>
</dbReference>
<feature type="domain" description="Zn(2)-C6 fungal-type" evidence="6">
    <location>
        <begin position="23"/>
        <end position="54"/>
    </location>
</feature>
<dbReference type="PANTHER" id="PTHR38111">
    <property type="entry name" value="ZN(2)-C6 FUNGAL-TYPE DOMAIN-CONTAINING PROTEIN-RELATED"/>
    <property type="match status" value="1"/>
</dbReference>
<dbReference type="RefSeq" id="XP_056508276.1">
    <property type="nucleotide sequence ID" value="XM_056659983.1"/>
</dbReference>
<reference evidence="7" key="1">
    <citation type="submission" date="2022-11" db="EMBL/GenBank/DDBJ databases">
        <authorList>
            <person name="Petersen C."/>
        </authorList>
    </citation>
    <scope>NUCLEOTIDE SEQUENCE</scope>
    <source>
        <strain evidence="7">IBT 34128</strain>
    </source>
</reference>
<organism evidence="7 8">
    <name type="scientific">Penicillium alfredii</name>
    <dbReference type="NCBI Taxonomy" id="1506179"/>
    <lineage>
        <taxon>Eukaryota</taxon>
        <taxon>Fungi</taxon>
        <taxon>Dikarya</taxon>
        <taxon>Ascomycota</taxon>
        <taxon>Pezizomycotina</taxon>
        <taxon>Eurotiomycetes</taxon>
        <taxon>Eurotiomycetidae</taxon>
        <taxon>Eurotiales</taxon>
        <taxon>Aspergillaceae</taxon>
        <taxon>Penicillium</taxon>
    </lineage>
</organism>
<evidence type="ECO:0000256" key="5">
    <source>
        <dbReference type="SAM" id="MobiDB-lite"/>
    </source>
</evidence>
<evidence type="ECO:0000313" key="7">
    <source>
        <dbReference type="EMBL" id="KAJ5084879.1"/>
    </source>
</evidence>
<dbReference type="InterPro" id="IPR053178">
    <property type="entry name" value="Osmoadaptation_assoc"/>
</dbReference>
<dbReference type="Gene3D" id="4.10.240.10">
    <property type="entry name" value="Zn(2)-C6 fungal-type DNA-binding domain"/>
    <property type="match status" value="1"/>
</dbReference>
<evidence type="ECO:0000256" key="4">
    <source>
        <dbReference type="ARBA" id="ARBA00023242"/>
    </source>
</evidence>
<dbReference type="InterPro" id="IPR001138">
    <property type="entry name" value="Zn2Cys6_DnaBD"/>
</dbReference>
<dbReference type="OrthoDB" id="5344325at2759"/>
<keyword evidence="8" id="KW-1185">Reference proteome</keyword>
<name>A0A9W9END9_9EURO</name>
<keyword evidence="2" id="KW-0238">DNA-binding</keyword>
<feature type="compositionally biased region" description="Low complexity" evidence="5">
    <location>
        <begin position="190"/>
        <end position="202"/>
    </location>
</feature>
<dbReference type="PROSITE" id="PS00463">
    <property type="entry name" value="ZN2_CY6_FUNGAL_1"/>
    <property type="match status" value="1"/>
</dbReference>
<keyword evidence="3" id="KW-0804">Transcription</keyword>
<feature type="compositionally biased region" description="Acidic residues" evidence="5">
    <location>
        <begin position="166"/>
        <end position="181"/>
    </location>
</feature>
<gene>
    <name evidence="7" type="ORF">NUU61_009458</name>
</gene>
<reference evidence="7" key="2">
    <citation type="journal article" date="2023" name="IMA Fungus">
        <title>Comparative genomic study of the Penicillium genus elucidates a diverse pangenome and 15 lateral gene transfer events.</title>
        <authorList>
            <person name="Petersen C."/>
            <person name="Sorensen T."/>
            <person name="Nielsen M.R."/>
            <person name="Sondergaard T.E."/>
            <person name="Sorensen J.L."/>
            <person name="Fitzpatrick D.A."/>
            <person name="Frisvad J.C."/>
            <person name="Nielsen K.L."/>
        </authorList>
    </citation>
    <scope>NUCLEOTIDE SEQUENCE</scope>
    <source>
        <strain evidence="7">IBT 34128</strain>
    </source>
</reference>
<dbReference type="PANTHER" id="PTHR38111:SF2">
    <property type="entry name" value="FINGER DOMAIN PROTEIN, PUTATIVE (AFU_ORTHOLOGUE AFUA_1G01560)-RELATED"/>
    <property type="match status" value="1"/>
</dbReference>
<keyword evidence="1" id="KW-0805">Transcription regulation</keyword>
<dbReference type="SUPFAM" id="SSF57701">
    <property type="entry name" value="Zn2/Cys6 DNA-binding domain"/>
    <property type="match status" value="1"/>
</dbReference>
<evidence type="ECO:0000256" key="2">
    <source>
        <dbReference type="ARBA" id="ARBA00023125"/>
    </source>
</evidence>
<dbReference type="PROSITE" id="PS50048">
    <property type="entry name" value="ZN2_CY6_FUNGAL_2"/>
    <property type="match status" value="1"/>
</dbReference>